<evidence type="ECO:0000256" key="4">
    <source>
        <dbReference type="ARBA" id="ARBA00022692"/>
    </source>
</evidence>
<evidence type="ECO:0000256" key="7">
    <source>
        <dbReference type="HAMAP-Rule" id="MF_01147"/>
    </source>
</evidence>
<evidence type="ECO:0000256" key="2">
    <source>
        <dbReference type="ARBA" id="ARBA00022475"/>
    </source>
</evidence>
<dbReference type="EC" id="2.5.1.145" evidence="7"/>
<dbReference type="UniPathway" id="UPA00664"/>
<keyword evidence="9" id="KW-0449">Lipoprotein</keyword>
<keyword evidence="2 7" id="KW-1003">Cell membrane</keyword>
<evidence type="ECO:0000313" key="9">
    <source>
        <dbReference type="EMBL" id="AQP48452.1"/>
    </source>
</evidence>
<dbReference type="PROSITE" id="PS01311">
    <property type="entry name" value="LGT"/>
    <property type="match status" value="1"/>
</dbReference>
<comment type="subcellular location">
    <subcellularLocation>
        <location evidence="7">Cell membrane</location>
        <topology evidence="7">Multi-pass membrane protein</topology>
    </subcellularLocation>
</comment>
<dbReference type="GO" id="GO:0005886">
    <property type="term" value="C:plasma membrane"/>
    <property type="evidence" value="ECO:0007669"/>
    <property type="project" value="UniProtKB-SubCell"/>
</dbReference>
<dbReference type="GO" id="GO:0008961">
    <property type="term" value="F:phosphatidylglycerol-prolipoprotein diacylglyceryl transferase activity"/>
    <property type="evidence" value="ECO:0007669"/>
    <property type="project" value="UniProtKB-UniRule"/>
</dbReference>
<dbReference type="InterPro" id="IPR001640">
    <property type="entry name" value="Lgt"/>
</dbReference>
<dbReference type="EMBL" id="CP019606">
    <property type="protein sequence ID" value="AQP48452.1"/>
    <property type="molecule type" value="Genomic_DNA"/>
</dbReference>
<dbReference type="PANTHER" id="PTHR30589:SF0">
    <property type="entry name" value="PHOSPHATIDYLGLYCEROL--PROLIPOPROTEIN DIACYLGLYCERYL TRANSFERASE"/>
    <property type="match status" value="1"/>
</dbReference>
<comment type="function">
    <text evidence="7">Catalyzes the transfer of the diacylglyceryl group from phosphatidylglycerol to the sulfhydryl group of the N-terminal cysteine of a prolipoprotein, the first step in the formation of mature lipoproteins.</text>
</comment>
<accession>A0A1Q2CQS3</accession>
<feature type="region of interest" description="Disordered" evidence="8">
    <location>
        <begin position="276"/>
        <end position="342"/>
    </location>
</feature>
<comment type="pathway">
    <text evidence="7">Protein modification; lipoprotein biosynthesis (diacylglyceryl transfer).</text>
</comment>
<feature type="binding site" evidence="7">
    <location>
        <position position="150"/>
    </location>
    <ligand>
        <name>a 1,2-diacyl-sn-glycero-3-phospho-(1'-sn-glycerol)</name>
        <dbReference type="ChEBI" id="CHEBI:64716"/>
    </ligand>
</feature>
<feature type="transmembrane region" description="Helical" evidence="7">
    <location>
        <begin position="238"/>
        <end position="266"/>
    </location>
</feature>
<dbReference type="PANTHER" id="PTHR30589">
    <property type="entry name" value="PROLIPOPROTEIN DIACYLGLYCERYL TRANSFERASE"/>
    <property type="match status" value="1"/>
</dbReference>
<dbReference type="RefSeq" id="WP_226996826.1">
    <property type="nucleotide sequence ID" value="NZ_CP019606.1"/>
</dbReference>
<dbReference type="AlphaFoldDB" id="A0A1Q2CQS3"/>
<evidence type="ECO:0000256" key="1">
    <source>
        <dbReference type="ARBA" id="ARBA00007150"/>
    </source>
</evidence>
<dbReference type="Pfam" id="PF01790">
    <property type="entry name" value="LGT"/>
    <property type="match status" value="1"/>
</dbReference>
<feature type="transmembrane region" description="Helical" evidence="7">
    <location>
        <begin position="214"/>
        <end position="232"/>
    </location>
</feature>
<organism evidence="9 10">
    <name type="scientific">Tessaracoccus aquimaris</name>
    <dbReference type="NCBI Taxonomy" id="1332264"/>
    <lineage>
        <taxon>Bacteria</taxon>
        <taxon>Bacillati</taxon>
        <taxon>Actinomycetota</taxon>
        <taxon>Actinomycetes</taxon>
        <taxon>Propionibacteriales</taxon>
        <taxon>Propionibacteriaceae</taxon>
        <taxon>Tessaracoccus</taxon>
    </lineage>
</organism>
<evidence type="ECO:0000313" key="10">
    <source>
        <dbReference type="Proteomes" id="UP000188145"/>
    </source>
</evidence>
<feature type="transmembrane region" description="Helical" evidence="7">
    <location>
        <begin position="108"/>
        <end position="125"/>
    </location>
</feature>
<dbReference type="HAMAP" id="MF_01147">
    <property type="entry name" value="Lgt"/>
    <property type="match status" value="1"/>
</dbReference>
<dbReference type="NCBIfam" id="TIGR00544">
    <property type="entry name" value="lgt"/>
    <property type="match status" value="1"/>
</dbReference>
<evidence type="ECO:0000256" key="6">
    <source>
        <dbReference type="ARBA" id="ARBA00023136"/>
    </source>
</evidence>
<reference evidence="10" key="1">
    <citation type="submission" date="2017-02" db="EMBL/GenBank/DDBJ databases">
        <title>Tessaracoccus aquaemaris sp. nov., isolated from the intestine of a Korean rockfish, Sebastes schlegelii, in a marine aquaculture pond.</title>
        <authorList>
            <person name="Tak E.J."/>
            <person name="Bae J.-W."/>
        </authorList>
    </citation>
    <scope>NUCLEOTIDE SEQUENCE [LARGE SCALE GENOMIC DNA]</scope>
    <source>
        <strain evidence="10">NSG39</strain>
    </source>
</reference>
<feature type="compositionally biased region" description="Acidic residues" evidence="8">
    <location>
        <begin position="276"/>
        <end position="316"/>
    </location>
</feature>
<keyword evidence="5 7" id="KW-1133">Transmembrane helix</keyword>
<name>A0A1Q2CQS3_9ACTN</name>
<dbReference type="STRING" id="1332264.BW730_13985"/>
<dbReference type="KEGG" id="tes:BW730_13985"/>
<evidence type="ECO:0000256" key="5">
    <source>
        <dbReference type="ARBA" id="ARBA00022989"/>
    </source>
</evidence>
<gene>
    <name evidence="7" type="primary">lgt</name>
    <name evidence="9" type="ORF">BW730_13985</name>
</gene>
<evidence type="ECO:0000256" key="3">
    <source>
        <dbReference type="ARBA" id="ARBA00022679"/>
    </source>
</evidence>
<protein>
    <recommendedName>
        <fullName evidence="7">Phosphatidylglycerol--prolipoprotein diacylglyceryl transferase</fullName>
        <ecNumber evidence="7">2.5.1.145</ecNumber>
    </recommendedName>
</protein>
<feature type="transmembrane region" description="Helical" evidence="7">
    <location>
        <begin position="67"/>
        <end position="88"/>
    </location>
</feature>
<sequence>MTSLVLTFPDFDPVAINIFGLKIHWYAIMYLVAFALGYVLMRRRLRKEPYSSITKPKPWAPSDVEDLLLAAIAGVLIGGRLGYCLFYQPARYLAAPLDIFKVWDGGMSFHGGAVGVALGIAYYAWRQKRPFLQVADFLVPAAPIGLAAGRLGNFINGELWGREAPADLPWAMIFPTGGNVPRHPSQLYQMLLEGVLLFVLLWWYAAKPRYRGQVAGFFLAGYGLFRFIAEYWREPDSYLGLLGMGLSMGQWLSVPMILAGVALWLWSRARRISDVEEPVDNPEDNSGADDAEQAEADAPDAESDEAAADEPSAAEEDGNHPEQSAVEDEAASYPQEETRASD</sequence>
<feature type="transmembrane region" description="Helical" evidence="7">
    <location>
        <begin position="137"/>
        <end position="155"/>
    </location>
</feature>
<keyword evidence="10" id="KW-1185">Reference proteome</keyword>
<dbReference type="GO" id="GO:0042158">
    <property type="term" value="P:lipoprotein biosynthetic process"/>
    <property type="evidence" value="ECO:0007669"/>
    <property type="project" value="UniProtKB-UniRule"/>
</dbReference>
<comment type="similarity">
    <text evidence="1 7">Belongs to the Lgt family.</text>
</comment>
<comment type="catalytic activity">
    <reaction evidence="7">
        <text>L-cysteinyl-[prolipoprotein] + a 1,2-diacyl-sn-glycero-3-phospho-(1'-sn-glycerol) = an S-1,2-diacyl-sn-glyceryl-L-cysteinyl-[prolipoprotein] + sn-glycerol 1-phosphate + H(+)</text>
        <dbReference type="Rhea" id="RHEA:56712"/>
        <dbReference type="Rhea" id="RHEA-COMP:14679"/>
        <dbReference type="Rhea" id="RHEA-COMP:14680"/>
        <dbReference type="ChEBI" id="CHEBI:15378"/>
        <dbReference type="ChEBI" id="CHEBI:29950"/>
        <dbReference type="ChEBI" id="CHEBI:57685"/>
        <dbReference type="ChEBI" id="CHEBI:64716"/>
        <dbReference type="ChEBI" id="CHEBI:140658"/>
        <dbReference type="EC" id="2.5.1.145"/>
    </reaction>
</comment>
<evidence type="ECO:0000256" key="8">
    <source>
        <dbReference type="SAM" id="MobiDB-lite"/>
    </source>
</evidence>
<keyword evidence="6 7" id="KW-0472">Membrane</keyword>
<feature type="transmembrane region" description="Helical" evidence="7">
    <location>
        <begin position="23"/>
        <end position="41"/>
    </location>
</feature>
<keyword evidence="4 7" id="KW-0812">Transmembrane</keyword>
<feature type="transmembrane region" description="Helical" evidence="7">
    <location>
        <begin position="187"/>
        <end position="205"/>
    </location>
</feature>
<dbReference type="Proteomes" id="UP000188145">
    <property type="component" value="Chromosome"/>
</dbReference>
<keyword evidence="3 7" id="KW-0808">Transferase</keyword>
<proteinExistence type="inferred from homology"/>